<dbReference type="EMBL" id="CP036246">
    <property type="protein sequence ID" value="QEP40820.1"/>
    <property type="molecule type" value="Genomic_DNA"/>
</dbReference>
<evidence type="ECO:0000259" key="1">
    <source>
        <dbReference type="Pfam" id="PF01863"/>
    </source>
</evidence>
<feature type="domain" description="YgjP-like metallopeptidase" evidence="1">
    <location>
        <begin position="13"/>
        <end position="218"/>
    </location>
</feature>
<sequence length="221" mass="26780">MLENIQITKKDVKNITLKVKPSGEVILTAPKMTSDEHIKFIIKKRAKWIEKKKEFFASFETSEKEYVSGEDFKYLGRSYRLKVIESNKEAVKLQRGYLEIYVKNKNDLKRKQNLVYEWYYEKALLHFFNILQEFNKIVKQEIKDIKIRQMKTRWGSCNPHKSYINLNIELIKKPKICIEYVVFHELVHLIYPNHSKEFYNYLSLYMSDWEKRKHILEKTSK</sequence>
<dbReference type="PANTHER" id="PTHR30399:SF1">
    <property type="entry name" value="UTP PYROPHOSPHATASE"/>
    <property type="match status" value="1"/>
</dbReference>
<evidence type="ECO:0000313" key="3">
    <source>
        <dbReference type="Proteomes" id="UP000322644"/>
    </source>
</evidence>
<dbReference type="RefSeq" id="WP_066387451.1">
    <property type="nucleotide sequence ID" value="NZ_CP036246.2"/>
</dbReference>
<reference evidence="2 3" key="1">
    <citation type="submission" date="2019-09" db="EMBL/GenBank/DDBJ databases">
        <title>Complete genome sequencing of four Arcobacter species reveals a diverse suite of mobile elements.</title>
        <authorList>
            <person name="Miller W.G."/>
            <person name="Yee E."/>
            <person name="Bono J.L."/>
        </authorList>
    </citation>
    <scope>NUCLEOTIDE SEQUENCE [LARGE SCALE GENOMIC DNA]</scope>
    <source>
        <strain evidence="2 3">CCUG 56899</strain>
    </source>
</reference>
<evidence type="ECO:0000313" key="2">
    <source>
        <dbReference type="EMBL" id="QEP40820.1"/>
    </source>
</evidence>
<proteinExistence type="predicted"/>
<dbReference type="Gene3D" id="3.30.2010.10">
    <property type="entry name" value="Metalloproteases ('zincins'), catalytic domain"/>
    <property type="match status" value="1"/>
</dbReference>
<reference evidence="2 3" key="2">
    <citation type="submission" date="2019-09" db="EMBL/GenBank/DDBJ databases">
        <title>Taxonomic note: a critical rebuttal of the proposed division of the genus Arcobacter into six genera, emended descriptions of Arcobacter anaerophilus and the genus Arcobacter, and an assessment of genus-level boundaries for Epsilonproteobacteria using in silico genomic comparator tools.</title>
        <authorList>
            <person name="On S.L.W."/>
            <person name="Miller W.G."/>
            <person name="Biggs P."/>
            <person name="Cornelius A."/>
            <person name="Vandamme P."/>
        </authorList>
    </citation>
    <scope>NUCLEOTIDE SEQUENCE [LARGE SCALE GENOMIC DNA]</scope>
    <source>
        <strain evidence="2 3">CCUG 56899</strain>
    </source>
</reference>
<dbReference type="InterPro" id="IPR053136">
    <property type="entry name" value="UTP_pyrophosphatase-like"/>
</dbReference>
<dbReference type="PANTHER" id="PTHR30399">
    <property type="entry name" value="UNCHARACTERIZED PROTEIN YGJP"/>
    <property type="match status" value="1"/>
</dbReference>
<dbReference type="Pfam" id="PF01863">
    <property type="entry name" value="YgjP-like"/>
    <property type="match status" value="1"/>
</dbReference>
<dbReference type="CDD" id="cd07344">
    <property type="entry name" value="M48_yhfN_like"/>
    <property type="match status" value="1"/>
</dbReference>
<dbReference type="AlphaFoldDB" id="A0A5C2HJA0"/>
<protein>
    <submittedName>
        <fullName evidence="2">Peptidase, M48 family (DUF45 domain)</fullName>
    </submittedName>
</protein>
<gene>
    <name evidence="2" type="ORF">APORC_1224</name>
</gene>
<name>A0A5C2HJA0_9BACT</name>
<dbReference type="Proteomes" id="UP000322644">
    <property type="component" value="Chromosome"/>
</dbReference>
<dbReference type="KEGG" id="apoc:APORC_1224"/>
<dbReference type="InterPro" id="IPR002725">
    <property type="entry name" value="YgjP-like_metallopeptidase"/>
</dbReference>
<accession>A0A5C2HJA0</accession>
<organism evidence="2 3">
    <name type="scientific">Arcobacter porcinus</name>
    <dbReference type="NCBI Taxonomy" id="1935204"/>
    <lineage>
        <taxon>Bacteria</taxon>
        <taxon>Pseudomonadati</taxon>
        <taxon>Campylobacterota</taxon>
        <taxon>Epsilonproteobacteria</taxon>
        <taxon>Campylobacterales</taxon>
        <taxon>Arcobacteraceae</taxon>
        <taxon>Arcobacter</taxon>
    </lineage>
</organism>